<dbReference type="Proteomes" id="UP000019753">
    <property type="component" value="Unassembled WGS sequence"/>
</dbReference>
<protein>
    <submittedName>
        <fullName evidence="1">Uncharacterized protein</fullName>
    </submittedName>
</protein>
<organism evidence="1 2">
    <name type="scientific">Actinotalea ferrariae CF5-4</name>
    <dbReference type="NCBI Taxonomy" id="948458"/>
    <lineage>
        <taxon>Bacteria</taxon>
        <taxon>Bacillati</taxon>
        <taxon>Actinomycetota</taxon>
        <taxon>Actinomycetes</taxon>
        <taxon>Micrococcales</taxon>
        <taxon>Cellulomonadaceae</taxon>
        <taxon>Actinotalea</taxon>
    </lineage>
</organism>
<dbReference type="EMBL" id="AXCW01000204">
    <property type="protein sequence ID" value="EYR62621.1"/>
    <property type="molecule type" value="Genomic_DNA"/>
</dbReference>
<evidence type="ECO:0000313" key="2">
    <source>
        <dbReference type="Proteomes" id="UP000019753"/>
    </source>
</evidence>
<evidence type="ECO:0000313" key="1">
    <source>
        <dbReference type="EMBL" id="EYR62621.1"/>
    </source>
</evidence>
<sequence length="78" mass="8287">MPTTRADAAEKVLDTRTALLLGQALFAFIARAGEEAESDDFSLEDAGIDIRSGFIELPSSVTWELGDLLEKVDAAASS</sequence>
<dbReference type="AlphaFoldDB" id="A0A021VN91"/>
<accession>A0A021VN91</accession>
<comment type="caution">
    <text evidence="1">The sequence shown here is derived from an EMBL/GenBank/DDBJ whole genome shotgun (WGS) entry which is preliminary data.</text>
</comment>
<dbReference type="RefSeq" id="WP_034227563.1">
    <property type="nucleotide sequence ID" value="NZ_AXCW01000204.1"/>
</dbReference>
<gene>
    <name evidence="1" type="ORF">N866_06870</name>
</gene>
<proteinExistence type="predicted"/>
<name>A0A021VN91_9CELL</name>
<reference evidence="1 2" key="1">
    <citation type="submission" date="2014-01" db="EMBL/GenBank/DDBJ databases">
        <title>Actinotalea ferrariae CF5-4.</title>
        <authorList>
            <person name="Chen F."/>
            <person name="Li Y."/>
            <person name="Wang G."/>
        </authorList>
    </citation>
    <scope>NUCLEOTIDE SEQUENCE [LARGE SCALE GENOMIC DNA]</scope>
    <source>
        <strain evidence="1 2">CF5-4</strain>
    </source>
</reference>
<keyword evidence="2" id="KW-1185">Reference proteome</keyword>